<dbReference type="InterPro" id="IPR002528">
    <property type="entry name" value="MATE_fam"/>
</dbReference>
<dbReference type="InterPro" id="IPR051327">
    <property type="entry name" value="MATE_MepA_subfamily"/>
</dbReference>
<feature type="transmembrane region" description="Helical" evidence="7">
    <location>
        <begin position="189"/>
        <end position="210"/>
    </location>
</feature>
<evidence type="ECO:0000256" key="1">
    <source>
        <dbReference type="ARBA" id="ARBA00004651"/>
    </source>
</evidence>
<evidence type="ECO:0000256" key="6">
    <source>
        <dbReference type="ARBA" id="ARBA00023136"/>
    </source>
</evidence>
<name>Q7MQP2_WOLSU</name>
<dbReference type="GO" id="GO:0042910">
    <property type="term" value="F:xenobiotic transmembrane transporter activity"/>
    <property type="evidence" value="ECO:0007669"/>
    <property type="project" value="InterPro"/>
</dbReference>
<keyword evidence="5 7" id="KW-1133">Transmembrane helix</keyword>
<dbReference type="AlphaFoldDB" id="Q7MQP2"/>
<dbReference type="GO" id="GO:0015297">
    <property type="term" value="F:antiporter activity"/>
    <property type="evidence" value="ECO:0007669"/>
    <property type="project" value="InterPro"/>
</dbReference>
<evidence type="ECO:0000313" key="9">
    <source>
        <dbReference type="Proteomes" id="UP000000422"/>
    </source>
</evidence>
<dbReference type="PIRSF" id="PIRSF006603">
    <property type="entry name" value="DinF"/>
    <property type="match status" value="1"/>
</dbReference>
<dbReference type="PANTHER" id="PTHR43823">
    <property type="entry name" value="SPORULATION PROTEIN YKVU"/>
    <property type="match status" value="1"/>
</dbReference>
<dbReference type="Proteomes" id="UP000000422">
    <property type="component" value="Chromosome"/>
</dbReference>
<evidence type="ECO:0000256" key="3">
    <source>
        <dbReference type="ARBA" id="ARBA00022475"/>
    </source>
</evidence>
<reference evidence="8 9" key="1">
    <citation type="journal article" date="2003" name="Proc. Natl. Acad. Sci. U.S.A.">
        <title>Complete genome sequence and analysis of Wolinella succinogenes.</title>
        <authorList>
            <person name="Baar C."/>
            <person name="Eppinger M."/>
            <person name="Raddatz G."/>
            <person name="Simon JM."/>
            <person name="Lanz C."/>
            <person name="Klimmek O."/>
            <person name="Nandakumar R."/>
            <person name="Gross R."/>
            <person name="Rosinus A."/>
            <person name="Keller H."/>
            <person name="Jagtap P."/>
            <person name="Linke B."/>
            <person name="Meyer F."/>
            <person name="Lederer H."/>
            <person name="Schuster S.C."/>
        </authorList>
    </citation>
    <scope>NUCLEOTIDE SEQUENCE [LARGE SCALE GENOMIC DNA]</scope>
    <source>
        <strain evidence="9">ATCC 29543 / DSM 1740 / CCUG 13145 / JCM 31913 / LMG 7466 / NCTC 11488 / FDC 602W</strain>
    </source>
</reference>
<dbReference type="Pfam" id="PF01554">
    <property type="entry name" value="MatE"/>
    <property type="match status" value="2"/>
</dbReference>
<feature type="transmembrane region" description="Helical" evidence="7">
    <location>
        <begin position="12"/>
        <end position="35"/>
    </location>
</feature>
<dbReference type="eggNOG" id="COG0534">
    <property type="taxonomic scope" value="Bacteria"/>
</dbReference>
<evidence type="ECO:0000256" key="4">
    <source>
        <dbReference type="ARBA" id="ARBA00022692"/>
    </source>
</evidence>
<comment type="subcellular location">
    <subcellularLocation>
        <location evidence="1">Cell membrane</location>
        <topology evidence="1">Multi-pass membrane protein</topology>
    </subcellularLocation>
</comment>
<dbReference type="EMBL" id="BX571662">
    <property type="protein sequence ID" value="CAE11131.1"/>
    <property type="molecule type" value="Genomic_DNA"/>
</dbReference>
<dbReference type="GO" id="GO:0005886">
    <property type="term" value="C:plasma membrane"/>
    <property type="evidence" value="ECO:0007669"/>
    <property type="project" value="UniProtKB-SubCell"/>
</dbReference>
<gene>
    <name evidence="8" type="ordered locus">WS2134</name>
</gene>
<keyword evidence="6 7" id="KW-0472">Membrane</keyword>
<protein>
    <recommendedName>
        <fullName evidence="10">MATE family efflux transporter</fullName>
    </recommendedName>
</protein>
<dbReference type="InterPro" id="IPR048279">
    <property type="entry name" value="MdtK-like"/>
</dbReference>
<feature type="transmembrane region" description="Helical" evidence="7">
    <location>
        <begin position="117"/>
        <end position="140"/>
    </location>
</feature>
<dbReference type="KEGG" id="wsu:WS2134"/>
<dbReference type="STRING" id="273121.WS2134"/>
<dbReference type="HOGENOM" id="CLU_012893_0_2_7"/>
<feature type="transmembrane region" description="Helical" evidence="7">
    <location>
        <begin position="265"/>
        <end position="293"/>
    </location>
</feature>
<evidence type="ECO:0008006" key="10">
    <source>
        <dbReference type="Google" id="ProtNLM"/>
    </source>
</evidence>
<keyword evidence="2" id="KW-0813">Transport</keyword>
<feature type="transmembrane region" description="Helical" evidence="7">
    <location>
        <begin position="338"/>
        <end position="356"/>
    </location>
</feature>
<keyword evidence="3" id="KW-1003">Cell membrane</keyword>
<keyword evidence="9" id="KW-1185">Reference proteome</keyword>
<evidence type="ECO:0000313" key="8">
    <source>
        <dbReference type="EMBL" id="CAE11131.1"/>
    </source>
</evidence>
<feature type="transmembrane region" description="Helical" evidence="7">
    <location>
        <begin position="368"/>
        <end position="388"/>
    </location>
</feature>
<organism evidence="9">
    <name type="scientific">Wolinella succinogenes (strain ATCC 29543 / DSM 1740 / CCUG 13145 / JCM 31913 / LMG 7466 / NCTC 11488 / FDC 602W)</name>
    <name type="common">Vibrio succinogenes</name>
    <dbReference type="NCBI Taxonomy" id="273121"/>
    <lineage>
        <taxon>Bacteria</taxon>
        <taxon>Pseudomonadati</taxon>
        <taxon>Campylobacterota</taxon>
        <taxon>Epsilonproteobacteria</taxon>
        <taxon>Campylobacterales</taxon>
        <taxon>Helicobacteraceae</taxon>
        <taxon>Wolinella</taxon>
    </lineage>
</organism>
<feature type="transmembrane region" description="Helical" evidence="7">
    <location>
        <begin position="146"/>
        <end position="169"/>
    </location>
</feature>
<evidence type="ECO:0000256" key="5">
    <source>
        <dbReference type="ARBA" id="ARBA00022989"/>
    </source>
</evidence>
<feature type="transmembrane region" description="Helical" evidence="7">
    <location>
        <begin position="89"/>
        <end position="110"/>
    </location>
</feature>
<feature type="transmembrane region" description="Helical" evidence="7">
    <location>
        <begin position="47"/>
        <end position="69"/>
    </location>
</feature>
<proteinExistence type="predicted"/>
<dbReference type="PANTHER" id="PTHR43823:SF3">
    <property type="entry name" value="MULTIDRUG EXPORT PROTEIN MEPA"/>
    <property type="match status" value="1"/>
</dbReference>
<sequence length="404" mass="44449">MGLAAVNLCVPLFYLFMSLEVLFGFGGSALASMALGRGDDEEAREIFSSVALFMLFLSSLLALGLFAYRDSLALWLGAGEKLLPYVKEYLGVIVLAAPIMMVQPLLEAFVRNDRAPYLAMSSMVVGSLSNIVLNYLFIFIFSWGLFGAALATVLGHLIGLLILGGHFYLKRGNIYFSSLRLRFSYVFRAFANGVAPALSEAAAGIVVVLFNLKLMEISKEEGVAIFGAVSYIGVMAVTALVAASQGLQPIASFNHGAGFYDRVRAVFRFSFGITLVLGFVLYALSWSFAPFLAELFFPLDAPLAKESAEAMRIYYAGYLFLGLNILSAVFFQSIGRSLVSFVISLSYNFVFILFWLELLPRFFGLQGIWLSYPLAMISGFLLVLWVIARERKIQTKEPLCKTPL</sequence>
<feature type="transmembrane region" description="Helical" evidence="7">
    <location>
        <begin position="313"/>
        <end position="331"/>
    </location>
</feature>
<evidence type="ECO:0000256" key="7">
    <source>
        <dbReference type="SAM" id="Phobius"/>
    </source>
</evidence>
<keyword evidence="4 7" id="KW-0812">Transmembrane</keyword>
<accession>Q7MQP2</accession>
<feature type="transmembrane region" description="Helical" evidence="7">
    <location>
        <begin position="222"/>
        <end position="244"/>
    </location>
</feature>
<evidence type="ECO:0000256" key="2">
    <source>
        <dbReference type="ARBA" id="ARBA00022448"/>
    </source>
</evidence>